<protein>
    <submittedName>
        <fullName evidence="1">Uncharacterized protein</fullName>
    </submittedName>
</protein>
<gene>
    <name evidence="1" type="ORF">UFOVP1419_21</name>
</gene>
<organism evidence="1">
    <name type="scientific">uncultured Caudovirales phage</name>
    <dbReference type="NCBI Taxonomy" id="2100421"/>
    <lineage>
        <taxon>Viruses</taxon>
        <taxon>Duplodnaviria</taxon>
        <taxon>Heunggongvirae</taxon>
        <taxon>Uroviricota</taxon>
        <taxon>Caudoviricetes</taxon>
        <taxon>Peduoviridae</taxon>
        <taxon>Maltschvirus</taxon>
        <taxon>Maltschvirus maltsch</taxon>
    </lineage>
</organism>
<sequence length="83" mass="9350">MSATFDLGVIPVAGERGRYLVSSVGVTGGVYLVELDDRDGCGCGCRDYEVRSGMMLYPAPDCKHLRRARQYRFLQRQFTRIRG</sequence>
<reference evidence="1" key="1">
    <citation type="submission" date="2020-05" db="EMBL/GenBank/DDBJ databases">
        <authorList>
            <person name="Chiriac C."/>
            <person name="Salcher M."/>
            <person name="Ghai R."/>
            <person name="Kavagutti S V."/>
        </authorList>
    </citation>
    <scope>NUCLEOTIDE SEQUENCE</scope>
</reference>
<evidence type="ECO:0000313" key="1">
    <source>
        <dbReference type="EMBL" id="CAB4211772.1"/>
    </source>
</evidence>
<proteinExistence type="predicted"/>
<name>A0A6J5SDW1_9CAUD</name>
<accession>A0A6J5SDW1</accession>
<dbReference type="EMBL" id="LR797377">
    <property type="protein sequence ID" value="CAB4211772.1"/>
    <property type="molecule type" value="Genomic_DNA"/>
</dbReference>